<organism evidence="2 3">
    <name type="scientific">Rhodoblastus sphagnicola</name>
    <dbReference type="NCBI Taxonomy" id="333368"/>
    <lineage>
        <taxon>Bacteria</taxon>
        <taxon>Pseudomonadati</taxon>
        <taxon>Pseudomonadota</taxon>
        <taxon>Alphaproteobacteria</taxon>
        <taxon>Hyphomicrobiales</taxon>
        <taxon>Rhodoblastaceae</taxon>
        <taxon>Rhodoblastus</taxon>
    </lineage>
</organism>
<evidence type="ECO:0000256" key="1">
    <source>
        <dbReference type="SAM" id="Phobius"/>
    </source>
</evidence>
<feature type="transmembrane region" description="Helical" evidence="1">
    <location>
        <begin position="106"/>
        <end position="126"/>
    </location>
</feature>
<feature type="transmembrane region" description="Helical" evidence="1">
    <location>
        <begin position="44"/>
        <end position="64"/>
    </location>
</feature>
<feature type="transmembrane region" description="Helical" evidence="1">
    <location>
        <begin position="367"/>
        <end position="384"/>
    </location>
</feature>
<feature type="transmembrane region" description="Helical" evidence="1">
    <location>
        <begin position="192"/>
        <end position="224"/>
    </location>
</feature>
<keyword evidence="1" id="KW-0472">Membrane</keyword>
<proteinExistence type="predicted"/>
<sequence>MAKPFINAADQTSVDAAHFLMRVGLILGFVVTPIALLMSQRSIFVVSPIAAVLILAAGLMLSQLMRVKEVFAFLASRIGLACVCVSVWAFASLLWTPFPAEAAPRLFKIVSTLLLVLPVASVLPARSRPANLYVLPLGVAVASFGVVVLDIVLSTERHNALTTETLSRATSVLLLLVWPAMLAVVLRGRPTMAASVAIVSVAAALSVHATTALLATILAALAFLAAKINKEKSGFWIGRIGAVSFIFAPLLPWLLGPLIGDAVASLAWLKDWNGILTVDGVRLFTGHGFNYVASGYFHGYLGAETPKSSLFEMWTDLGVLGALASAALLYWAYRLAAVQSAKAAPYWMGALTFVVAFGVLGGGALQLWWVTALALALVALILATRGEFQTARPTAPRHVL</sequence>
<dbReference type="Proteomes" id="UP000239089">
    <property type="component" value="Unassembled WGS sequence"/>
</dbReference>
<feature type="transmembrane region" description="Helical" evidence="1">
    <location>
        <begin position="236"/>
        <end position="255"/>
    </location>
</feature>
<feature type="transmembrane region" description="Helical" evidence="1">
    <location>
        <begin position="344"/>
        <end position="361"/>
    </location>
</feature>
<reference evidence="2 3" key="1">
    <citation type="journal article" date="2018" name="Arch. Microbiol.">
        <title>New insights into the metabolic potential of the phototrophic purple bacterium Rhodopila globiformis DSM 161(T) from its draft genome sequence and evidence for a vanadium-dependent nitrogenase.</title>
        <authorList>
            <person name="Imhoff J.F."/>
            <person name="Rahn T."/>
            <person name="Kunzel S."/>
            <person name="Neulinger S.C."/>
        </authorList>
    </citation>
    <scope>NUCLEOTIDE SEQUENCE [LARGE SCALE GENOMIC DNA]</scope>
    <source>
        <strain evidence="2 3">DSM 16996</strain>
    </source>
</reference>
<dbReference type="EMBL" id="NHSJ01000138">
    <property type="protein sequence ID" value="PPQ26023.1"/>
    <property type="molecule type" value="Genomic_DNA"/>
</dbReference>
<comment type="caution">
    <text evidence="2">The sequence shown here is derived from an EMBL/GenBank/DDBJ whole genome shotgun (WGS) entry which is preliminary data.</text>
</comment>
<keyword evidence="1" id="KW-0812">Transmembrane</keyword>
<feature type="transmembrane region" description="Helical" evidence="1">
    <location>
        <begin position="70"/>
        <end position="94"/>
    </location>
</feature>
<gene>
    <name evidence="2" type="ORF">CCR94_23655</name>
</gene>
<dbReference type="AlphaFoldDB" id="A0A2S6MUI4"/>
<feature type="transmembrane region" description="Helical" evidence="1">
    <location>
        <begin position="313"/>
        <end position="332"/>
    </location>
</feature>
<evidence type="ECO:0000313" key="2">
    <source>
        <dbReference type="EMBL" id="PPQ26023.1"/>
    </source>
</evidence>
<protein>
    <submittedName>
        <fullName evidence="2">Uncharacterized protein</fullName>
    </submittedName>
</protein>
<keyword evidence="1" id="KW-1133">Transmembrane helix</keyword>
<name>A0A2S6MUI4_9HYPH</name>
<feature type="transmembrane region" description="Helical" evidence="1">
    <location>
        <begin position="132"/>
        <end position="153"/>
    </location>
</feature>
<evidence type="ECO:0000313" key="3">
    <source>
        <dbReference type="Proteomes" id="UP000239089"/>
    </source>
</evidence>
<accession>A0A2S6MUI4</accession>
<keyword evidence="3" id="KW-1185">Reference proteome</keyword>
<feature type="transmembrane region" description="Helical" evidence="1">
    <location>
        <begin position="19"/>
        <end position="37"/>
    </location>
</feature>
<feature type="transmembrane region" description="Helical" evidence="1">
    <location>
        <begin position="165"/>
        <end position="186"/>
    </location>
</feature>